<dbReference type="GO" id="GO:0071949">
    <property type="term" value="F:FAD binding"/>
    <property type="evidence" value="ECO:0007669"/>
    <property type="project" value="InterPro"/>
</dbReference>
<dbReference type="GO" id="GO:0033540">
    <property type="term" value="P:fatty acid beta-oxidation using acyl-CoA oxidase"/>
    <property type="evidence" value="ECO:0007669"/>
    <property type="project" value="TreeGrafter"/>
</dbReference>
<dbReference type="PANTHER" id="PTHR10909">
    <property type="entry name" value="ELECTRON TRANSPORT OXIDOREDUCTASE"/>
    <property type="match status" value="1"/>
</dbReference>
<dbReference type="Proteomes" id="UP000226431">
    <property type="component" value="Unassembled WGS sequence"/>
</dbReference>
<dbReference type="AlphaFoldDB" id="A0A2C5ZD50"/>
<dbReference type="InterPro" id="IPR012258">
    <property type="entry name" value="Acyl-CoA_oxidase"/>
</dbReference>
<dbReference type="Gene3D" id="1.20.140.10">
    <property type="entry name" value="Butyryl-CoA Dehydrogenase, subunit A, domain 3"/>
    <property type="match status" value="1"/>
</dbReference>
<sequence length="461" mass="51547">MSTSQLLQTPLFSVQDYNRLSEAHKIHVSYLRAREIAKLYHLNKSDVLSLSSKFWLLHQDNISAFDNAAISLLTIQLNLAAGTLARYVDSQPEHDLLLDRILRFDVSAQYMLTELHHGLNAKTLETSATCRPDGGFDLHTPRRGAAKYMPPSSPIEGFPCVAVVFAKLIVGSENRGVRPFVVWLNDGHKMEPGITCSLAQYIVFSVWAPRCTSLFTNTKNWQVRSGIAATFKAVLTKATQRNLYHLAERCGAQGLFEHNEIIGSQLEARGISISEGDTLALSIRLASELLLNRYQMPPSEFPDAIIARHEKGLFEESRKLLQELGSGHRSDKFNELILLRCQPLIEAMGHRMAYDAARKAHVAPELLALYEAGIILHDSAWYAEIGGISRRDQFMMESRALNVLLPKLEKLLDSLGVETYCGAPILWEKSLEAFHDQLDTFDERGLVNVFQSTTAAATSKL</sequence>
<proteinExistence type="predicted"/>
<dbReference type="InterPro" id="IPR046373">
    <property type="entry name" value="Acyl-CoA_Oxase/DH_mid-dom_sf"/>
</dbReference>
<dbReference type="SUPFAM" id="SSF56645">
    <property type="entry name" value="Acyl-CoA dehydrogenase NM domain-like"/>
    <property type="match status" value="1"/>
</dbReference>
<evidence type="ECO:0008006" key="3">
    <source>
        <dbReference type="Google" id="ProtNLM"/>
    </source>
</evidence>
<dbReference type="GO" id="GO:0005777">
    <property type="term" value="C:peroxisome"/>
    <property type="evidence" value="ECO:0007669"/>
    <property type="project" value="InterPro"/>
</dbReference>
<accession>A0A2C5ZD50</accession>
<dbReference type="Gene3D" id="2.40.110.10">
    <property type="entry name" value="Butyryl-CoA Dehydrogenase, subunit A, domain 2"/>
    <property type="match status" value="1"/>
</dbReference>
<keyword evidence="2" id="KW-1185">Reference proteome</keyword>
<evidence type="ECO:0000313" key="1">
    <source>
        <dbReference type="EMBL" id="PHH77652.1"/>
    </source>
</evidence>
<organism evidence="1 2">
    <name type="scientific">Ophiocordyceps camponoti-rufipedis</name>
    <dbReference type="NCBI Taxonomy" id="2004952"/>
    <lineage>
        <taxon>Eukaryota</taxon>
        <taxon>Fungi</taxon>
        <taxon>Dikarya</taxon>
        <taxon>Ascomycota</taxon>
        <taxon>Pezizomycotina</taxon>
        <taxon>Sordariomycetes</taxon>
        <taxon>Hypocreomycetidae</taxon>
        <taxon>Hypocreales</taxon>
        <taxon>Ophiocordycipitaceae</taxon>
        <taxon>Ophiocordyceps</taxon>
    </lineage>
</organism>
<dbReference type="OrthoDB" id="538336at2759"/>
<dbReference type="SUPFAM" id="SSF47203">
    <property type="entry name" value="Acyl-CoA dehydrogenase C-terminal domain-like"/>
    <property type="match status" value="1"/>
</dbReference>
<evidence type="ECO:0000313" key="2">
    <source>
        <dbReference type="Proteomes" id="UP000226431"/>
    </source>
</evidence>
<dbReference type="GO" id="GO:0055088">
    <property type="term" value="P:lipid homeostasis"/>
    <property type="evidence" value="ECO:0007669"/>
    <property type="project" value="TreeGrafter"/>
</dbReference>
<reference evidence="1 2" key="1">
    <citation type="submission" date="2017-06" db="EMBL/GenBank/DDBJ databases">
        <title>Ant-infecting Ophiocordyceps genomes reveal a high diversity of potential behavioral manipulation genes and a possible major role for enterotoxins.</title>
        <authorList>
            <person name="De Bekker C."/>
            <person name="Evans H.C."/>
            <person name="Brachmann A."/>
            <person name="Hughes D.P."/>
        </authorList>
    </citation>
    <scope>NUCLEOTIDE SEQUENCE [LARGE SCALE GENOMIC DNA]</scope>
    <source>
        <strain evidence="1 2">Map16</strain>
    </source>
</reference>
<dbReference type="STRING" id="2004952.A0A2C5ZD50"/>
<dbReference type="InterPro" id="IPR009100">
    <property type="entry name" value="AcylCoA_DH/oxidase_NM_dom_sf"/>
</dbReference>
<gene>
    <name evidence="1" type="ORF">CDD80_382</name>
</gene>
<dbReference type="PANTHER" id="PTHR10909:SF382">
    <property type="entry name" value="ACYL-COENZYME A OXIDASE"/>
    <property type="match status" value="1"/>
</dbReference>
<dbReference type="InterPro" id="IPR036250">
    <property type="entry name" value="AcylCo_DH-like_C"/>
</dbReference>
<comment type="caution">
    <text evidence="1">The sequence shown here is derived from an EMBL/GenBank/DDBJ whole genome shotgun (WGS) entry which is preliminary data.</text>
</comment>
<name>A0A2C5ZD50_9HYPO</name>
<dbReference type="GO" id="GO:0005504">
    <property type="term" value="F:fatty acid binding"/>
    <property type="evidence" value="ECO:0007669"/>
    <property type="project" value="TreeGrafter"/>
</dbReference>
<dbReference type="GO" id="GO:0003997">
    <property type="term" value="F:acyl-CoA oxidase activity"/>
    <property type="evidence" value="ECO:0007669"/>
    <property type="project" value="InterPro"/>
</dbReference>
<dbReference type="EMBL" id="NJES01000110">
    <property type="protein sequence ID" value="PHH77652.1"/>
    <property type="molecule type" value="Genomic_DNA"/>
</dbReference>
<protein>
    <recommendedName>
        <fullName evidence="3">Acyl-CoA oxidase C-terminal domain-containing protein</fullName>
    </recommendedName>
</protein>